<keyword evidence="2" id="KW-1185">Reference proteome</keyword>
<organism evidence="1 2">
    <name type="scientific">Smallanthus sonchifolius</name>
    <dbReference type="NCBI Taxonomy" id="185202"/>
    <lineage>
        <taxon>Eukaryota</taxon>
        <taxon>Viridiplantae</taxon>
        <taxon>Streptophyta</taxon>
        <taxon>Embryophyta</taxon>
        <taxon>Tracheophyta</taxon>
        <taxon>Spermatophyta</taxon>
        <taxon>Magnoliopsida</taxon>
        <taxon>eudicotyledons</taxon>
        <taxon>Gunneridae</taxon>
        <taxon>Pentapetalae</taxon>
        <taxon>asterids</taxon>
        <taxon>campanulids</taxon>
        <taxon>Asterales</taxon>
        <taxon>Asteraceae</taxon>
        <taxon>Asteroideae</taxon>
        <taxon>Heliantheae alliance</taxon>
        <taxon>Millerieae</taxon>
        <taxon>Smallanthus</taxon>
    </lineage>
</organism>
<reference evidence="1 2" key="2">
    <citation type="journal article" date="2022" name="Mol. Ecol. Resour.">
        <title>The genomes of chicory, endive, great burdock and yacon provide insights into Asteraceae paleo-polyploidization history and plant inulin production.</title>
        <authorList>
            <person name="Fan W."/>
            <person name="Wang S."/>
            <person name="Wang H."/>
            <person name="Wang A."/>
            <person name="Jiang F."/>
            <person name="Liu H."/>
            <person name="Zhao H."/>
            <person name="Xu D."/>
            <person name="Zhang Y."/>
        </authorList>
    </citation>
    <scope>NUCLEOTIDE SEQUENCE [LARGE SCALE GENOMIC DNA]</scope>
    <source>
        <strain evidence="2">cv. Yunnan</strain>
        <tissue evidence="1">Leaves</tissue>
    </source>
</reference>
<reference evidence="2" key="1">
    <citation type="journal article" date="2022" name="Mol. Ecol. Resour.">
        <title>The genomes of chicory, endive, great burdock and yacon provide insights into Asteraceae palaeo-polyploidization history and plant inulin production.</title>
        <authorList>
            <person name="Fan W."/>
            <person name="Wang S."/>
            <person name="Wang H."/>
            <person name="Wang A."/>
            <person name="Jiang F."/>
            <person name="Liu H."/>
            <person name="Zhao H."/>
            <person name="Xu D."/>
            <person name="Zhang Y."/>
        </authorList>
    </citation>
    <scope>NUCLEOTIDE SEQUENCE [LARGE SCALE GENOMIC DNA]</scope>
    <source>
        <strain evidence="2">cv. Yunnan</strain>
    </source>
</reference>
<accession>A0ACB9J4P4</accession>
<evidence type="ECO:0000313" key="1">
    <source>
        <dbReference type="EMBL" id="KAI3815091.1"/>
    </source>
</evidence>
<evidence type="ECO:0000313" key="2">
    <source>
        <dbReference type="Proteomes" id="UP001056120"/>
    </source>
</evidence>
<name>A0ACB9J4P4_9ASTR</name>
<dbReference type="EMBL" id="CM042022">
    <property type="protein sequence ID" value="KAI3815091.1"/>
    <property type="molecule type" value="Genomic_DNA"/>
</dbReference>
<proteinExistence type="predicted"/>
<gene>
    <name evidence="1" type="ORF">L1987_14745</name>
</gene>
<comment type="caution">
    <text evidence="1">The sequence shown here is derived from an EMBL/GenBank/DDBJ whole genome shotgun (WGS) entry which is preliminary data.</text>
</comment>
<dbReference type="Proteomes" id="UP001056120">
    <property type="component" value="Linkage Group LG05"/>
</dbReference>
<protein>
    <submittedName>
        <fullName evidence="1">Uncharacterized protein</fullName>
    </submittedName>
</protein>
<sequence>MGASARGKIAQTYIQGKDLIILYKKGKISKSRLGTSNRRIRKKEEWRKREMEFFTKIYTVNDSAPREQREITAKASTNAAAYETHPWESYTVCRVPLSL</sequence>